<proteinExistence type="predicted"/>
<dbReference type="EMBL" id="ML170264">
    <property type="protein sequence ID" value="TDL15741.1"/>
    <property type="molecule type" value="Genomic_DNA"/>
</dbReference>
<evidence type="ECO:0000313" key="2">
    <source>
        <dbReference type="Proteomes" id="UP000294933"/>
    </source>
</evidence>
<keyword evidence="2" id="KW-1185">Reference proteome</keyword>
<organism evidence="1 2">
    <name type="scientific">Rickenella mellea</name>
    <dbReference type="NCBI Taxonomy" id="50990"/>
    <lineage>
        <taxon>Eukaryota</taxon>
        <taxon>Fungi</taxon>
        <taxon>Dikarya</taxon>
        <taxon>Basidiomycota</taxon>
        <taxon>Agaricomycotina</taxon>
        <taxon>Agaricomycetes</taxon>
        <taxon>Hymenochaetales</taxon>
        <taxon>Rickenellaceae</taxon>
        <taxon>Rickenella</taxon>
    </lineage>
</organism>
<protein>
    <submittedName>
        <fullName evidence="1">Uncharacterized protein</fullName>
    </submittedName>
</protein>
<dbReference type="OrthoDB" id="3229088at2759"/>
<dbReference type="AlphaFoldDB" id="A0A4Y7PL67"/>
<dbReference type="VEuPathDB" id="FungiDB:BD410DRAFT_796138"/>
<sequence>MDGIDHLLNLIAIVKSEGFLAAFTEDADYGGQRSENTDLNEPLRSLRRSLEDSKLCMEALNSISTYLKKKIRHLQRRCVPFVLEHGIKIIPDEILAHIFESGHQMSEDSEFALRISHVSHRFRQVSLQAPLLWTRLSSRHSEDQIDAFISRSGKLDLEVALSDEDDADDTAAKLRSFLQLAGPHSDRWSGLLLAAEPVSPQMMEEARITSFPHLRYINQEFYDLPNLQWNTPLLSRFRGYCLDSPHSVTFLSQLTCMELSDEYYFDLTSFAHVLHRMSNLRNLSLQFHHCDGGARNPTVMPEQENPELHSFHLESLKVTLGHSVGFEFVESLYAILAYFTASLVDISLLTWGNIHPRHFLINSAFPYGSTVRLQIECVCTLPELLKGLLKNCKILRSVQFEKSNFNRITHGYIPPTWSDFPSFRHIRFHDCVMSDEKHVGAMARSFLTGEAETDFRSLEIISCHKISEEFLEDLQDELGERLIWSR</sequence>
<gene>
    <name evidence="1" type="ORF">BD410DRAFT_796138</name>
</gene>
<dbReference type="SUPFAM" id="SSF52047">
    <property type="entry name" value="RNI-like"/>
    <property type="match status" value="1"/>
</dbReference>
<accession>A0A4Y7PL67</accession>
<dbReference type="InterPro" id="IPR032675">
    <property type="entry name" value="LRR_dom_sf"/>
</dbReference>
<name>A0A4Y7PL67_9AGAM</name>
<dbReference type="Gene3D" id="1.20.1280.50">
    <property type="match status" value="1"/>
</dbReference>
<dbReference type="STRING" id="50990.A0A4Y7PL67"/>
<dbReference type="Gene3D" id="3.80.10.10">
    <property type="entry name" value="Ribonuclease Inhibitor"/>
    <property type="match status" value="1"/>
</dbReference>
<dbReference type="Proteomes" id="UP000294933">
    <property type="component" value="Unassembled WGS sequence"/>
</dbReference>
<reference evidence="1 2" key="1">
    <citation type="submission" date="2018-06" db="EMBL/GenBank/DDBJ databases">
        <title>A transcriptomic atlas of mushroom development highlights an independent origin of complex multicellularity.</title>
        <authorList>
            <consortium name="DOE Joint Genome Institute"/>
            <person name="Krizsan K."/>
            <person name="Almasi E."/>
            <person name="Merenyi Z."/>
            <person name="Sahu N."/>
            <person name="Viragh M."/>
            <person name="Koszo T."/>
            <person name="Mondo S."/>
            <person name="Kiss B."/>
            <person name="Balint B."/>
            <person name="Kues U."/>
            <person name="Barry K."/>
            <person name="Hegedus J.C."/>
            <person name="Henrissat B."/>
            <person name="Johnson J."/>
            <person name="Lipzen A."/>
            <person name="Ohm R."/>
            <person name="Nagy I."/>
            <person name="Pangilinan J."/>
            <person name="Yan J."/>
            <person name="Xiong Y."/>
            <person name="Grigoriev I.V."/>
            <person name="Hibbett D.S."/>
            <person name="Nagy L.G."/>
        </authorList>
    </citation>
    <scope>NUCLEOTIDE SEQUENCE [LARGE SCALE GENOMIC DNA]</scope>
    <source>
        <strain evidence="1 2">SZMC22713</strain>
    </source>
</reference>
<evidence type="ECO:0000313" key="1">
    <source>
        <dbReference type="EMBL" id="TDL15741.1"/>
    </source>
</evidence>